<dbReference type="Pfam" id="PF02321">
    <property type="entry name" value="OEP"/>
    <property type="match status" value="2"/>
</dbReference>
<dbReference type="PANTHER" id="PTHR30203">
    <property type="entry name" value="OUTER MEMBRANE CATION EFFLUX PROTEIN"/>
    <property type="match status" value="1"/>
</dbReference>
<dbReference type="Proteomes" id="UP000316426">
    <property type="component" value="Chromosome"/>
</dbReference>
<keyword evidence="3" id="KW-1185">Reference proteome</keyword>
<evidence type="ECO:0000313" key="3">
    <source>
        <dbReference type="Proteomes" id="UP000316426"/>
    </source>
</evidence>
<comment type="similarity">
    <text evidence="1">Belongs to the outer membrane factor (OMF) (TC 1.B.17) family.</text>
</comment>
<reference evidence="2 3" key="1">
    <citation type="submission" date="2019-02" db="EMBL/GenBank/DDBJ databases">
        <title>Deep-cultivation of Planctomycetes and their phenomic and genomic characterization uncovers novel biology.</title>
        <authorList>
            <person name="Wiegand S."/>
            <person name="Jogler M."/>
            <person name="Boedeker C."/>
            <person name="Pinto D."/>
            <person name="Vollmers J."/>
            <person name="Rivas-Marin E."/>
            <person name="Kohn T."/>
            <person name="Peeters S.H."/>
            <person name="Heuer A."/>
            <person name="Rast P."/>
            <person name="Oberbeckmann S."/>
            <person name="Bunk B."/>
            <person name="Jeske O."/>
            <person name="Meyerdierks A."/>
            <person name="Storesund J.E."/>
            <person name="Kallscheuer N."/>
            <person name="Luecker S."/>
            <person name="Lage O.M."/>
            <person name="Pohl T."/>
            <person name="Merkel B.J."/>
            <person name="Hornburger P."/>
            <person name="Mueller R.-W."/>
            <person name="Bruemmer F."/>
            <person name="Labrenz M."/>
            <person name="Spormann A.M."/>
            <person name="Op den Camp H."/>
            <person name="Overmann J."/>
            <person name="Amann R."/>
            <person name="Jetten M.S.M."/>
            <person name="Mascher T."/>
            <person name="Medema M.H."/>
            <person name="Devos D.P."/>
            <person name="Kaster A.-K."/>
            <person name="Ovreas L."/>
            <person name="Rohde M."/>
            <person name="Galperin M.Y."/>
            <person name="Jogler C."/>
        </authorList>
    </citation>
    <scope>NUCLEOTIDE SEQUENCE [LARGE SCALE GENOMIC DNA]</scope>
    <source>
        <strain evidence="2 3">Spa11</strain>
    </source>
</reference>
<name>A0A518K7F6_9BACT</name>
<accession>A0A518K7F6</accession>
<proteinExistence type="inferred from homology"/>
<dbReference type="PROSITE" id="PS51257">
    <property type="entry name" value="PROKAR_LIPOPROTEIN"/>
    <property type="match status" value="1"/>
</dbReference>
<organism evidence="2 3">
    <name type="scientific">Botrimarina mediterranea</name>
    <dbReference type="NCBI Taxonomy" id="2528022"/>
    <lineage>
        <taxon>Bacteria</taxon>
        <taxon>Pseudomonadati</taxon>
        <taxon>Planctomycetota</taxon>
        <taxon>Planctomycetia</taxon>
        <taxon>Pirellulales</taxon>
        <taxon>Lacipirellulaceae</taxon>
        <taxon>Botrimarina</taxon>
    </lineage>
</organism>
<dbReference type="InterPro" id="IPR010131">
    <property type="entry name" value="MdtP/NodT-like"/>
</dbReference>
<dbReference type="GO" id="GO:0015562">
    <property type="term" value="F:efflux transmembrane transporter activity"/>
    <property type="evidence" value="ECO:0007669"/>
    <property type="project" value="InterPro"/>
</dbReference>
<gene>
    <name evidence="2" type="primary">czcC_2</name>
    <name evidence="2" type="ORF">Spa11_18960</name>
</gene>
<sequence>MTSRLIARSISTMLLVTAGCASGPRDFARGPQFSPPRGDSERVVTTAYQEEGDAQVEGDNVDLALPPSLEGDAAAAEELSAPAPLAEGEGLSLETLEQMSLSNNPAVSQSSARLRALRGKWVQAGLPPNPTAGYTAGEVGNDGRGGQQGGYVGQTFITAGKLKRDRAVVAAEITRAEQQLVATQRRVLTDTRHAYYQALLAQRRVELAMDLLQVSTDAADASKSLVDAEEIPVAGLLQTQIRQENSHVFLQTARNAQEQAWRRLSAVVGGPQLPQQDLEGDVTRLPTELNWQEQLARLQAESPEIASALAEMERARRALNRASVEAVPDISTQISVQYDAASEYTIAGVQVGMPIPLWNRNQGGIRQAQSEVTAAERNIQRVEQDLSQRLADAFRSYADAQVTTAKYSADILPRSQRTLDLVRKGYEQGEVGYLDLLAAQQTYSQANLAYLDALGELWQSYLLIDGLMLDGSLANAPL</sequence>
<protein>
    <submittedName>
        <fullName evidence="2">Cobalt-zinc-cadmium resistance protein CzcC</fullName>
    </submittedName>
</protein>
<dbReference type="InterPro" id="IPR003423">
    <property type="entry name" value="OMP_efflux"/>
</dbReference>
<dbReference type="AlphaFoldDB" id="A0A518K7F6"/>
<evidence type="ECO:0000313" key="2">
    <source>
        <dbReference type="EMBL" id="QDV73697.1"/>
    </source>
</evidence>
<dbReference type="Gene3D" id="1.20.1600.10">
    <property type="entry name" value="Outer membrane efflux proteins (OEP)"/>
    <property type="match status" value="1"/>
</dbReference>
<dbReference type="PANTHER" id="PTHR30203:SF24">
    <property type="entry name" value="BLR4935 PROTEIN"/>
    <property type="match status" value="1"/>
</dbReference>
<dbReference type="EMBL" id="CP036349">
    <property type="protein sequence ID" value="QDV73697.1"/>
    <property type="molecule type" value="Genomic_DNA"/>
</dbReference>
<evidence type="ECO:0000256" key="1">
    <source>
        <dbReference type="ARBA" id="ARBA00007613"/>
    </source>
</evidence>
<dbReference type="KEGG" id="bmei:Spa11_18960"/>
<dbReference type="SUPFAM" id="SSF56954">
    <property type="entry name" value="Outer membrane efflux proteins (OEP)"/>
    <property type="match status" value="1"/>
</dbReference>